<dbReference type="InterPro" id="IPR050109">
    <property type="entry name" value="HTH-type_TetR-like_transc_reg"/>
</dbReference>
<keyword evidence="1" id="KW-0678">Repressor</keyword>
<evidence type="ECO:0000256" key="6">
    <source>
        <dbReference type="SAM" id="MobiDB-lite"/>
    </source>
</evidence>
<dbReference type="SUPFAM" id="SSF46689">
    <property type="entry name" value="Homeodomain-like"/>
    <property type="match status" value="1"/>
</dbReference>
<reference evidence="8 11" key="1">
    <citation type="submission" date="2023-02" db="EMBL/GenBank/DDBJ databases">
        <title>Pathogen: clinical or host-associated sample.</title>
        <authorList>
            <person name="Hergert J."/>
            <person name="Casey R."/>
            <person name="Wagner J."/>
            <person name="Young E.L."/>
            <person name="Oakeson K.F."/>
        </authorList>
    </citation>
    <scope>NUCLEOTIDE SEQUENCE</scope>
    <source>
        <strain evidence="9 11">2022CK-00829</strain>
        <strain evidence="8">2022CK-00830</strain>
    </source>
</reference>
<evidence type="ECO:0000313" key="11">
    <source>
        <dbReference type="Proteomes" id="UP001221519"/>
    </source>
</evidence>
<keyword evidence="4" id="KW-0804">Transcription</keyword>
<dbReference type="EMBL" id="CP118108">
    <property type="protein sequence ID" value="WDI00319.1"/>
    <property type="molecule type" value="Genomic_DNA"/>
</dbReference>
<dbReference type="InterPro" id="IPR036271">
    <property type="entry name" value="Tet_transcr_reg_TetR-rel_C_sf"/>
</dbReference>
<keyword evidence="2" id="KW-0805">Transcription regulation</keyword>
<gene>
    <name evidence="8" type="ORF">PUW23_13750</name>
    <name evidence="9" type="ORF">PUW25_13495</name>
</gene>
<sequence length="210" mass="24034">MANKEIQRSPGRPKQAEQELSKQELILQTAAQLFMQHGYEPVSLQQISKACHVTKPTIYYHFTSKSELFKAAVTIMFNNVHQHTSRLLRDAEHLEEGLLKVAEARLANPHAEIETLLREAEKFLSEEQIREIREAENQIYEELADYFREAMERNILRKNNPMLLAQTFSTMMVIGNKNETVSEYNSAAKLGKELVDIFLRGTLSGSSALL</sequence>
<evidence type="ECO:0000256" key="5">
    <source>
        <dbReference type="PROSITE-ProRule" id="PRU00335"/>
    </source>
</evidence>
<dbReference type="GO" id="GO:0003700">
    <property type="term" value="F:DNA-binding transcription factor activity"/>
    <property type="evidence" value="ECO:0007669"/>
    <property type="project" value="TreeGrafter"/>
</dbReference>
<dbReference type="GO" id="GO:0000976">
    <property type="term" value="F:transcription cis-regulatory region binding"/>
    <property type="evidence" value="ECO:0007669"/>
    <property type="project" value="TreeGrafter"/>
</dbReference>
<evidence type="ECO:0000256" key="1">
    <source>
        <dbReference type="ARBA" id="ARBA00022491"/>
    </source>
</evidence>
<dbReference type="InterPro" id="IPR001647">
    <property type="entry name" value="HTH_TetR"/>
</dbReference>
<dbReference type="InterPro" id="IPR009057">
    <property type="entry name" value="Homeodomain-like_sf"/>
</dbReference>
<evidence type="ECO:0000256" key="3">
    <source>
        <dbReference type="ARBA" id="ARBA00023125"/>
    </source>
</evidence>
<evidence type="ECO:0000259" key="7">
    <source>
        <dbReference type="PROSITE" id="PS50977"/>
    </source>
</evidence>
<dbReference type="PROSITE" id="PS50977">
    <property type="entry name" value="HTH_TETR_2"/>
    <property type="match status" value="1"/>
</dbReference>
<dbReference type="PANTHER" id="PTHR30055:SF175">
    <property type="entry name" value="HTH-TYPE TRANSCRIPTIONAL REPRESSOR KSTR2"/>
    <property type="match status" value="1"/>
</dbReference>
<organism evidence="8 10">
    <name type="scientific">Paenibacillus urinalis</name>
    <dbReference type="NCBI Taxonomy" id="521520"/>
    <lineage>
        <taxon>Bacteria</taxon>
        <taxon>Bacillati</taxon>
        <taxon>Bacillota</taxon>
        <taxon>Bacilli</taxon>
        <taxon>Bacillales</taxon>
        <taxon>Paenibacillaceae</taxon>
        <taxon>Paenibacillus</taxon>
    </lineage>
</organism>
<feature type="DNA-binding region" description="H-T-H motif" evidence="5">
    <location>
        <begin position="43"/>
        <end position="62"/>
    </location>
</feature>
<dbReference type="InterPro" id="IPR023772">
    <property type="entry name" value="DNA-bd_HTH_TetR-type_CS"/>
</dbReference>
<evidence type="ECO:0000313" key="8">
    <source>
        <dbReference type="EMBL" id="WDH80623.1"/>
    </source>
</evidence>
<accession>A0AAX3MTB2</accession>
<dbReference type="FunFam" id="1.10.10.60:FF:000141">
    <property type="entry name" value="TetR family transcriptional regulator"/>
    <property type="match status" value="1"/>
</dbReference>
<protein>
    <submittedName>
        <fullName evidence="8">TetR/AcrR family transcriptional regulator</fullName>
    </submittedName>
</protein>
<dbReference type="PRINTS" id="PR00455">
    <property type="entry name" value="HTHTETR"/>
</dbReference>
<dbReference type="GO" id="GO:0045892">
    <property type="term" value="P:negative regulation of DNA-templated transcription"/>
    <property type="evidence" value="ECO:0007669"/>
    <property type="project" value="UniProtKB-ARBA"/>
</dbReference>
<proteinExistence type="predicted"/>
<evidence type="ECO:0000313" key="9">
    <source>
        <dbReference type="EMBL" id="WDI00319.1"/>
    </source>
</evidence>
<dbReference type="SUPFAM" id="SSF48498">
    <property type="entry name" value="Tetracyclin repressor-like, C-terminal domain"/>
    <property type="match status" value="1"/>
</dbReference>
<evidence type="ECO:0000313" key="10">
    <source>
        <dbReference type="Proteomes" id="UP001220962"/>
    </source>
</evidence>
<evidence type="ECO:0000256" key="4">
    <source>
        <dbReference type="ARBA" id="ARBA00023163"/>
    </source>
</evidence>
<dbReference type="Gene3D" id="1.10.357.10">
    <property type="entry name" value="Tetracycline Repressor, domain 2"/>
    <property type="match status" value="1"/>
</dbReference>
<dbReference type="Proteomes" id="UP001220962">
    <property type="component" value="Chromosome"/>
</dbReference>
<evidence type="ECO:0000256" key="2">
    <source>
        <dbReference type="ARBA" id="ARBA00023015"/>
    </source>
</evidence>
<feature type="region of interest" description="Disordered" evidence="6">
    <location>
        <begin position="1"/>
        <end position="20"/>
    </location>
</feature>
<dbReference type="Proteomes" id="UP001221519">
    <property type="component" value="Chromosome"/>
</dbReference>
<keyword evidence="3 5" id="KW-0238">DNA-binding</keyword>
<dbReference type="EMBL" id="CP118101">
    <property type="protein sequence ID" value="WDH80623.1"/>
    <property type="molecule type" value="Genomic_DNA"/>
</dbReference>
<dbReference type="AlphaFoldDB" id="A0AAX3MTB2"/>
<feature type="domain" description="HTH tetR-type" evidence="7">
    <location>
        <begin position="20"/>
        <end position="80"/>
    </location>
</feature>
<dbReference type="PANTHER" id="PTHR30055">
    <property type="entry name" value="HTH-TYPE TRANSCRIPTIONAL REGULATOR RUTR"/>
    <property type="match status" value="1"/>
</dbReference>
<dbReference type="Gene3D" id="1.10.10.60">
    <property type="entry name" value="Homeodomain-like"/>
    <property type="match status" value="1"/>
</dbReference>
<dbReference type="Pfam" id="PF00440">
    <property type="entry name" value="TetR_N"/>
    <property type="match status" value="1"/>
</dbReference>
<dbReference type="PROSITE" id="PS01081">
    <property type="entry name" value="HTH_TETR_1"/>
    <property type="match status" value="1"/>
</dbReference>
<name>A0AAX3MTB2_9BACL</name>
<keyword evidence="11" id="KW-1185">Reference proteome</keyword>
<dbReference type="RefSeq" id="WP_274337195.1">
    <property type="nucleotide sequence ID" value="NZ_CP118101.1"/>
</dbReference>